<accession>A0A1Z5RP84</accession>
<name>A0A1Z5RP84_SORBI</name>
<reference evidence="2 3" key="1">
    <citation type="journal article" date="2009" name="Nature">
        <title>The Sorghum bicolor genome and the diversification of grasses.</title>
        <authorList>
            <person name="Paterson A.H."/>
            <person name="Bowers J.E."/>
            <person name="Bruggmann R."/>
            <person name="Dubchak I."/>
            <person name="Grimwood J."/>
            <person name="Gundlach H."/>
            <person name="Haberer G."/>
            <person name="Hellsten U."/>
            <person name="Mitros T."/>
            <person name="Poliakov A."/>
            <person name="Schmutz J."/>
            <person name="Spannagl M."/>
            <person name="Tang H."/>
            <person name="Wang X."/>
            <person name="Wicker T."/>
            <person name="Bharti A.K."/>
            <person name="Chapman J."/>
            <person name="Feltus F.A."/>
            <person name="Gowik U."/>
            <person name="Grigoriev I.V."/>
            <person name="Lyons E."/>
            <person name="Maher C.A."/>
            <person name="Martis M."/>
            <person name="Narechania A."/>
            <person name="Otillar R.P."/>
            <person name="Penning B.W."/>
            <person name="Salamov A.A."/>
            <person name="Wang Y."/>
            <person name="Zhang L."/>
            <person name="Carpita N.C."/>
            <person name="Freeling M."/>
            <person name="Gingle A.R."/>
            <person name="Hash C.T."/>
            <person name="Keller B."/>
            <person name="Klein P."/>
            <person name="Kresovich S."/>
            <person name="McCann M.C."/>
            <person name="Ming R."/>
            <person name="Peterson D.G."/>
            <person name="Mehboob-ur-Rahman"/>
            <person name="Ware D."/>
            <person name="Westhoff P."/>
            <person name="Mayer K.F."/>
            <person name="Messing J."/>
            <person name="Rokhsar D.S."/>
        </authorList>
    </citation>
    <scope>NUCLEOTIDE SEQUENCE [LARGE SCALE GENOMIC DNA]</scope>
    <source>
        <strain evidence="3">cv. BTx623</strain>
    </source>
</reference>
<dbReference type="EMBL" id="CM000763">
    <property type="protein sequence ID" value="OQU85508.1"/>
    <property type="molecule type" value="Genomic_DNA"/>
</dbReference>
<feature type="region of interest" description="Disordered" evidence="1">
    <location>
        <begin position="1"/>
        <end position="24"/>
    </location>
</feature>
<gene>
    <name evidence="2" type="ORF">SORBI_3004G258450</name>
</gene>
<reference evidence="3" key="2">
    <citation type="journal article" date="2018" name="Plant J.">
        <title>The Sorghum bicolor reference genome: improved assembly, gene annotations, a transcriptome atlas, and signatures of genome organization.</title>
        <authorList>
            <person name="McCormick R.F."/>
            <person name="Truong S.K."/>
            <person name="Sreedasyam A."/>
            <person name="Jenkins J."/>
            <person name="Shu S."/>
            <person name="Sims D."/>
            <person name="Kennedy M."/>
            <person name="Amirebrahimi M."/>
            <person name="Weers B.D."/>
            <person name="McKinley B."/>
            <person name="Mattison A."/>
            <person name="Morishige D.T."/>
            <person name="Grimwood J."/>
            <person name="Schmutz J."/>
            <person name="Mullet J.E."/>
        </authorList>
    </citation>
    <scope>NUCLEOTIDE SEQUENCE [LARGE SCALE GENOMIC DNA]</scope>
    <source>
        <strain evidence="3">cv. BTx623</strain>
    </source>
</reference>
<proteinExistence type="predicted"/>
<sequence length="124" mass="13375">MTSSSPKRELKAVAPSSSRHPGTLFPTHDGDLYLPLGDPFFPVRGFGILLEPAAGGGQGRDGDMSTWLWALAVPKARSPWRRRRTQSPPSLRGRALRVSFAGATRQHPVRRGGGPPPDARVSRG</sequence>
<feature type="region of interest" description="Disordered" evidence="1">
    <location>
        <begin position="78"/>
        <end position="124"/>
    </location>
</feature>
<feature type="compositionally biased region" description="Basic and acidic residues" evidence="1">
    <location>
        <begin position="1"/>
        <end position="11"/>
    </location>
</feature>
<keyword evidence="3" id="KW-1185">Reference proteome</keyword>
<evidence type="ECO:0000313" key="3">
    <source>
        <dbReference type="Proteomes" id="UP000000768"/>
    </source>
</evidence>
<evidence type="ECO:0000256" key="1">
    <source>
        <dbReference type="SAM" id="MobiDB-lite"/>
    </source>
</evidence>
<protein>
    <submittedName>
        <fullName evidence="2">Uncharacterized protein</fullName>
    </submittedName>
</protein>
<evidence type="ECO:0000313" key="2">
    <source>
        <dbReference type="EMBL" id="OQU85508.1"/>
    </source>
</evidence>
<organism evidence="2 3">
    <name type="scientific">Sorghum bicolor</name>
    <name type="common">Sorghum</name>
    <name type="synonym">Sorghum vulgare</name>
    <dbReference type="NCBI Taxonomy" id="4558"/>
    <lineage>
        <taxon>Eukaryota</taxon>
        <taxon>Viridiplantae</taxon>
        <taxon>Streptophyta</taxon>
        <taxon>Embryophyta</taxon>
        <taxon>Tracheophyta</taxon>
        <taxon>Spermatophyta</taxon>
        <taxon>Magnoliopsida</taxon>
        <taxon>Liliopsida</taxon>
        <taxon>Poales</taxon>
        <taxon>Poaceae</taxon>
        <taxon>PACMAD clade</taxon>
        <taxon>Panicoideae</taxon>
        <taxon>Andropogonodae</taxon>
        <taxon>Andropogoneae</taxon>
        <taxon>Sorghinae</taxon>
        <taxon>Sorghum</taxon>
    </lineage>
</organism>
<dbReference type="Gramene" id="OQU85508">
    <property type="protein sequence ID" value="OQU85508"/>
    <property type="gene ID" value="SORBI_3004G258450"/>
</dbReference>
<dbReference type="Proteomes" id="UP000000768">
    <property type="component" value="Chromosome 4"/>
</dbReference>
<dbReference type="AlphaFoldDB" id="A0A1Z5RP84"/>
<dbReference type="InParanoid" id="A0A1Z5RP84"/>